<dbReference type="AlphaFoldDB" id="A0A1V8XC50"/>
<proteinExistence type="inferred from homology"/>
<dbReference type="Pfam" id="PF00590">
    <property type="entry name" value="TP_methylase"/>
    <property type="match status" value="1"/>
</dbReference>
<dbReference type="FunFam" id="3.30.950.10:FF:000002">
    <property type="entry name" value="Ribosomal RNA small subunit methyltransferase I"/>
    <property type="match status" value="1"/>
</dbReference>
<dbReference type="RefSeq" id="WP_010718684.1">
    <property type="nucleotide sequence ID" value="NZ_AP027299.1"/>
</dbReference>
<sequence>MLNQKSFKGHHETGSLYLVPTPIGNLEDMTYRSVRILQEVDLIASEDTRNTQKLLNHFEIQTPQKSLHEHNYKERIPQLIAELMSGRSIAQVSDAGMPSISDPGHELVLACIQAGIPVVAIPGPTAGMTALIASGLLPQPFLFYGFLGRKKKEQQTTLETLKEYTATLIFYESPYRISATLTNMLTVFGNRQVVLCRELTKIHEEYLRGSIEELLDYIEEHPVKGECCLLVEGNTGSEEPQTQIEGSLKEQVEQLIALGEKTNAAIKAVAVKNGLKKQEVYRQFHDLD</sequence>
<reference evidence="2 3" key="1">
    <citation type="submission" date="2019-05" db="EMBL/GenBank/DDBJ databases">
        <authorList>
            <consortium name="Pathogen Informatics"/>
        </authorList>
    </citation>
    <scope>NUCLEOTIDE SEQUENCE [LARGE SCALE GENOMIC DNA]</scope>
    <source>
        <strain evidence="2 3">NCTC12204</strain>
    </source>
</reference>
<dbReference type="InterPro" id="IPR018063">
    <property type="entry name" value="SAM_MeTrfase_RsmI_CS"/>
</dbReference>
<dbReference type="InterPro" id="IPR035996">
    <property type="entry name" value="4pyrrol_Methylase_sf"/>
</dbReference>
<dbReference type="PANTHER" id="PTHR46111">
    <property type="entry name" value="RIBOSOMAL RNA SMALL SUBUNIT METHYLTRANSFERASE I"/>
    <property type="match status" value="1"/>
</dbReference>
<dbReference type="InterPro" id="IPR008189">
    <property type="entry name" value="rRNA_ssu_MeTfrase_I"/>
</dbReference>
<evidence type="ECO:0000313" key="3">
    <source>
        <dbReference type="Proteomes" id="UP000352698"/>
    </source>
</evidence>
<keyword evidence="1" id="KW-0963">Cytoplasm</keyword>
<evidence type="ECO:0000256" key="1">
    <source>
        <dbReference type="HAMAP-Rule" id="MF_01877"/>
    </source>
</evidence>
<dbReference type="FunFam" id="3.40.1010.10:FF:000002">
    <property type="entry name" value="Ribosomal RNA small subunit methyltransferase I"/>
    <property type="match status" value="1"/>
</dbReference>
<comment type="caution">
    <text evidence="2">The sequence shown here is derived from an EMBL/GenBank/DDBJ whole genome shotgun (WGS) entry which is preliminary data.</text>
</comment>
<dbReference type="HAMAP" id="MF_01877">
    <property type="entry name" value="16SrRNA_methyltr_I"/>
    <property type="match status" value="1"/>
</dbReference>
<dbReference type="Gene3D" id="3.40.1010.10">
    <property type="entry name" value="Cobalt-precorrin-4 Transmethylase, Domain 1"/>
    <property type="match status" value="1"/>
</dbReference>
<dbReference type="EMBL" id="CABEEP010000001">
    <property type="protein sequence ID" value="VTQ67250.1"/>
    <property type="molecule type" value="Genomic_DNA"/>
</dbReference>
<dbReference type="CDD" id="cd11648">
    <property type="entry name" value="RsmI"/>
    <property type="match status" value="1"/>
</dbReference>
<comment type="function">
    <text evidence="1">Catalyzes the 2'-O-methylation of the ribose of cytidine 1402 (C1402) in 16S rRNA.</text>
</comment>
<dbReference type="GO" id="GO:0005737">
    <property type="term" value="C:cytoplasm"/>
    <property type="evidence" value="ECO:0007669"/>
    <property type="project" value="UniProtKB-SubCell"/>
</dbReference>
<comment type="catalytic activity">
    <reaction evidence="1">
        <text>cytidine(1402) in 16S rRNA + S-adenosyl-L-methionine = 2'-O-methylcytidine(1402) in 16S rRNA + S-adenosyl-L-homocysteine + H(+)</text>
        <dbReference type="Rhea" id="RHEA:42924"/>
        <dbReference type="Rhea" id="RHEA-COMP:10285"/>
        <dbReference type="Rhea" id="RHEA-COMP:10286"/>
        <dbReference type="ChEBI" id="CHEBI:15378"/>
        <dbReference type="ChEBI" id="CHEBI:57856"/>
        <dbReference type="ChEBI" id="CHEBI:59789"/>
        <dbReference type="ChEBI" id="CHEBI:74495"/>
        <dbReference type="ChEBI" id="CHEBI:82748"/>
        <dbReference type="EC" id="2.1.1.198"/>
    </reaction>
</comment>
<keyword evidence="1" id="KW-0698">rRNA processing</keyword>
<protein>
    <recommendedName>
        <fullName evidence="1">Ribosomal RNA small subunit methyltransferase I</fullName>
        <ecNumber evidence="1">2.1.1.198</ecNumber>
    </recommendedName>
    <alternativeName>
        <fullName evidence="1">16S rRNA 2'-O-ribose C1402 methyltransferase</fullName>
    </alternativeName>
    <alternativeName>
        <fullName evidence="1">rRNA (cytidine-2'-O-)-methyltransferase RsmI</fullName>
    </alternativeName>
</protein>
<accession>A0A1V8XC50</accession>
<dbReference type="GO" id="GO:0070677">
    <property type="term" value="F:rRNA (cytosine-2'-O-)-methyltransferase activity"/>
    <property type="evidence" value="ECO:0007669"/>
    <property type="project" value="UniProtKB-UniRule"/>
</dbReference>
<dbReference type="Proteomes" id="UP000352698">
    <property type="component" value="Unassembled WGS sequence"/>
</dbReference>
<dbReference type="InterPro" id="IPR014777">
    <property type="entry name" value="4pyrrole_Mease_sub1"/>
</dbReference>
<organism evidence="2 3">
    <name type="scientific">Enterococcus hirae</name>
    <dbReference type="NCBI Taxonomy" id="1354"/>
    <lineage>
        <taxon>Bacteria</taxon>
        <taxon>Bacillati</taxon>
        <taxon>Bacillota</taxon>
        <taxon>Bacilli</taxon>
        <taxon>Lactobacillales</taxon>
        <taxon>Enterococcaceae</taxon>
        <taxon>Enterococcus</taxon>
    </lineage>
</organism>
<dbReference type="PROSITE" id="PS01296">
    <property type="entry name" value="RSMI"/>
    <property type="match status" value="1"/>
</dbReference>
<evidence type="ECO:0000313" key="2">
    <source>
        <dbReference type="EMBL" id="VTQ67250.1"/>
    </source>
</evidence>
<gene>
    <name evidence="1 2" type="primary">rsmI</name>
    <name evidence="2" type="ORF">NCTC12204_02106</name>
</gene>
<dbReference type="SUPFAM" id="SSF53790">
    <property type="entry name" value="Tetrapyrrole methylase"/>
    <property type="match status" value="1"/>
</dbReference>
<keyword evidence="1 2" id="KW-0489">Methyltransferase</keyword>
<dbReference type="STRING" id="1354.A6P53_09730"/>
<comment type="subcellular location">
    <subcellularLocation>
        <location evidence="1">Cytoplasm</location>
    </subcellularLocation>
</comment>
<keyword evidence="1" id="KW-0949">S-adenosyl-L-methionine</keyword>
<dbReference type="PIRSF" id="PIRSF005917">
    <property type="entry name" value="MTase_YraL"/>
    <property type="match status" value="1"/>
</dbReference>
<dbReference type="Gene3D" id="3.30.950.10">
    <property type="entry name" value="Methyltransferase, Cobalt-precorrin-4 Transmethylase, Domain 2"/>
    <property type="match status" value="1"/>
</dbReference>
<dbReference type="NCBIfam" id="TIGR00096">
    <property type="entry name" value="16S rRNA (cytidine(1402)-2'-O)-methyltransferase"/>
    <property type="match status" value="1"/>
</dbReference>
<dbReference type="InterPro" id="IPR014776">
    <property type="entry name" value="4pyrrole_Mease_sub2"/>
</dbReference>
<comment type="similarity">
    <text evidence="1">Belongs to the methyltransferase superfamily. RsmI family.</text>
</comment>
<name>A0A1V8XC50_ENTHR</name>
<dbReference type="InterPro" id="IPR000878">
    <property type="entry name" value="4pyrrol_Mease"/>
</dbReference>
<dbReference type="PANTHER" id="PTHR46111:SF1">
    <property type="entry name" value="RIBOSOMAL RNA SMALL SUBUNIT METHYLTRANSFERASE I"/>
    <property type="match status" value="1"/>
</dbReference>
<keyword evidence="1 2" id="KW-0808">Transferase</keyword>
<dbReference type="EC" id="2.1.1.198" evidence="1"/>